<sequence>MIRKEWKPREQKDKDVDMKTYRGEEGMNEDEEEEGDEEEEEEEEEGEESAETEEDDEEETADLEATPRMLPRTTGIHSPQSSVSSSSRGTAHPRQTRSPSNNNSNNNMASLTSSLNSLTLVPNSVRFNRGAKGGFTQLPRGTRGRGRSRSGSYGGAVQGHNTRHTELDHPPPATTFRGRGGGVHADAGHADIVLGARSRGRGRVVPHRAGGRGGGRAKGFER</sequence>
<dbReference type="AlphaFoldDB" id="A0A9P5TPA5"/>
<dbReference type="Proteomes" id="UP000724874">
    <property type="component" value="Unassembled WGS sequence"/>
</dbReference>
<reference evidence="2" key="1">
    <citation type="submission" date="2020-11" db="EMBL/GenBank/DDBJ databases">
        <authorList>
            <consortium name="DOE Joint Genome Institute"/>
            <person name="Ahrendt S."/>
            <person name="Riley R."/>
            <person name="Andreopoulos W."/>
            <person name="LaButti K."/>
            <person name="Pangilinan J."/>
            <person name="Ruiz-duenas F.J."/>
            <person name="Barrasa J.M."/>
            <person name="Sanchez-Garcia M."/>
            <person name="Camarero S."/>
            <person name="Miyauchi S."/>
            <person name="Serrano A."/>
            <person name="Linde D."/>
            <person name="Babiker R."/>
            <person name="Drula E."/>
            <person name="Ayuso-Fernandez I."/>
            <person name="Pacheco R."/>
            <person name="Padilla G."/>
            <person name="Ferreira P."/>
            <person name="Barriuso J."/>
            <person name="Kellner H."/>
            <person name="Castanera R."/>
            <person name="Alfaro M."/>
            <person name="Ramirez L."/>
            <person name="Pisabarro A.G."/>
            <person name="Kuo A."/>
            <person name="Tritt A."/>
            <person name="Lipzen A."/>
            <person name="He G."/>
            <person name="Yan M."/>
            <person name="Ng V."/>
            <person name="Cullen D."/>
            <person name="Martin F."/>
            <person name="Rosso M.-N."/>
            <person name="Henrissat B."/>
            <person name="Hibbett D."/>
            <person name="Martinez A.T."/>
            <person name="Grigoriev I.V."/>
        </authorList>
    </citation>
    <scope>NUCLEOTIDE SEQUENCE</scope>
    <source>
        <strain evidence="2">AH 44721</strain>
    </source>
</reference>
<feature type="compositionally biased region" description="Low complexity" evidence="1">
    <location>
        <begin position="98"/>
        <end position="110"/>
    </location>
</feature>
<gene>
    <name evidence="2" type="ORF">CPB84DRAFT_859826</name>
</gene>
<evidence type="ECO:0000313" key="2">
    <source>
        <dbReference type="EMBL" id="KAF8902369.1"/>
    </source>
</evidence>
<feature type="compositionally biased region" description="Acidic residues" evidence="1">
    <location>
        <begin position="26"/>
        <end position="62"/>
    </location>
</feature>
<protein>
    <submittedName>
        <fullName evidence="2">Uncharacterized protein</fullName>
    </submittedName>
</protein>
<feature type="compositionally biased region" description="Gly residues" evidence="1">
    <location>
        <begin position="211"/>
        <end position="222"/>
    </location>
</feature>
<keyword evidence="3" id="KW-1185">Reference proteome</keyword>
<proteinExistence type="predicted"/>
<organism evidence="2 3">
    <name type="scientific">Gymnopilus junonius</name>
    <name type="common">Spectacular rustgill mushroom</name>
    <name type="synonym">Gymnopilus spectabilis subsp. junonius</name>
    <dbReference type="NCBI Taxonomy" id="109634"/>
    <lineage>
        <taxon>Eukaryota</taxon>
        <taxon>Fungi</taxon>
        <taxon>Dikarya</taxon>
        <taxon>Basidiomycota</taxon>
        <taxon>Agaricomycotina</taxon>
        <taxon>Agaricomycetes</taxon>
        <taxon>Agaricomycetidae</taxon>
        <taxon>Agaricales</taxon>
        <taxon>Agaricineae</taxon>
        <taxon>Hymenogastraceae</taxon>
        <taxon>Gymnopilus</taxon>
    </lineage>
</organism>
<feature type="compositionally biased region" description="Basic and acidic residues" evidence="1">
    <location>
        <begin position="1"/>
        <end position="25"/>
    </location>
</feature>
<name>A0A9P5TPA5_GYMJU</name>
<feature type="compositionally biased region" description="Low complexity" evidence="1">
    <location>
        <begin position="78"/>
        <end position="87"/>
    </location>
</feature>
<feature type="region of interest" description="Disordered" evidence="1">
    <location>
        <begin position="127"/>
        <end position="222"/>
    </location>
</feature>
<feature type="region of interest" description="Disordered" evidence="1">
    <location>
        <begin position="1"/>
        <end position="110"/>
    </location>
</feature>
<evidence type="ECO:0000256" key="1">
    <source>
        <dbReference type="SAM" id="MobiDB-lite"/>
    </source>
</evidence>
<evidence type="ECO:0000313" key="3">
    <source>
        <dbReference type="Proteomes" id="UP000724874"/>
    </source>
</evidence>
<comment type="caution">
    <text evidence="2">The sequence shown here is derived from an EMBL/GenBank/DDBJ whole genome shotgun (WGS) entry which is preliminary data.</text>
</comment>
<dbReference type="EMBL" id="JADNYJ010000036">
    <property type="protein sequence ID" value="KAF8902369.1"/>
    <property type="molecule type" value="Genomic_DNA"/>
</dbReference>
<feature type="compositionally biased region" description="Basic residues" evidence="1">
    <location>
        <begin position="198"/>
        <end position="210"/>
    </location>
</feature>
<accession>A0A9P5TPA5</accession>